<dbReference type="PANTHER" id="PTHR48105">
    <property type="entry name" value="THIOREDOXIN REDUCTASE 1-RELATED-RELATED"/>
    <property type="match status" value="1"/>
</dbReference>
<dbReference type="Proteomes" id="UP000280726">
    <property type="component" value="Unassembled WGS sequence"/>
</dbReference>
<evidence type="ECO:0000256" key="3">
    <source>
        <dbReference type="ARBA" id="ARBA00048132"/>
    </source>
</evidence>
<proteinExistence type="predicted"/>
<reference evidence="5 6" key="1">
    <citation type="submission" date="2018-11" db="EMBL/GenBank/DDBJ databases">
        <title>Sequencing the genomes of 1000 actinobacteria strains.</title>
        <authorList>
            <person name="Klenk H.-P."/>
        </authorList>
    </citation>
    <scope>NUCLEOTIDE SEQUENCE [LARGE SCALE GENOMIC DNA]</scope>
    <source>
        <strain evidence="5 6">DSM 14418</strain>
    </source>
</reference>
<dbReference type="PRINTS" id="PR00368">
    <property type="entry name" value="FADPNR"/>
</dbReference>
<dbReference type="Gene3D" id="3.50.50.60">
    <property type="entry name" value="FAD/NAD(P)-binding domain"/>
    <property type="match status" value="2"/>
</dbReference>
<keyword evidence="1" id="KW-0285">Flavoprotein</keyword>
<dbReference type="SUPFAM" id="SSF51905">
    <property type="entry name" value="FAD/NAD(P)-binding domain"/>
    <property type="match status" value="1"/>
</dbReference>
<comment type="catalytic activity">
    <reaction evidence="3">
        <text>[thioredoxin]-dithiol + NADP(+) = [thioredoxin]-disulfide + NADPH + H(+)</text>
        <dbReference type="Rhea" id="RHEA:20345"/>
        <dbReference type="Rhea" id="RHEA-COMP:10698"/>
        <dbReference type="Rhea" id="RHEA-COMP:10700"/>
        <dbReference type="ChEBI" id="CHEBI:15378"/>
        <dbReference type="ChEBI" id="CHEBI:29950"/>
        <dbReference type="ChEBI" id="CHEBI:50058"/>
        <dbReference type="ChEBI" id="CHEBI:57783"/>
        <dbReference type="ChEBI" id="CHEBI:58349"/>
        <dbReference type="EC" id="1.8.1.9"/>
    </reaction>
</comment>
<evidence type="ECO:0000259" key="4">
    <source>
        <dbReference type="Pfam" id="PF07992"/>
    </source>
</evidence>
<dbReference type="InterPro" id="IPR023753">
    <property type="entry name" value="FAD/NAD-binding_dom"/>
</dbReference>
<dbReference type="OrthoDB" id="109585at2"/>
<dbReference type="EMBL" id="RKRA01000001">
    <property type="protein sequence ID" value="RPF26875.1"/>
    <property type="molecule type" value="Genomic_DNA"/>
</dbReference>
<protein>
    <submittedName>
        <fullName evidence="5">Thioredoxin reductase (NADPH)</fullName>
    </submittedName>
</protein>
<keyword evidence="2" id="KW-0560">Oxidoreductase</keyword>
<dbReference type="PRINTS" id="PR00469">
    <property type="entry name" value="PNDRDTASEII"/>
</dbReference>
<gene>
    <name evidence="5" type="ORF">EDD32_1334</name>
</gene>
<organism evidence="5 6">
    <name type="scientific">Georgenia muralis</name>
    <dbReference type="NCBI Taxonomy" id="154117"/>
    <lineage>
        <taxon>Bacteria</taxon>
        <taxon>Bacillati</taxon>
        <taxon>Actinomycetota</taxon>
        <taxon>Actinomycetes</taxon>
        <taxon>Micrococcales</taxon>
        <taxon>Bogoriellaceae</taxon>
        <taxon>Georgenia</taxon>
    </lineage>
</organism>
<accession>A0A3N5A0J7</accession>
<dbReference type="Pfam" id="PF07992">
    <property type="entry name" value="Pyr_redox_2"/>
    <property type="match status" value="1"/>
</dbReference>
<keyword evidence="6" id="KW-1185">Reference proteome</keyword>
<comment type="caution">
    <text evidence="5">The sequence shown here is derived from an EMBL/GenBank/DDBJ whole genome shotgun (WGS) entry which is preliminary data.</text>
</comment>
<sequence>MTTDDAVAGPVRPAIVLLTRDDGTRRIVEDALRRRYGADYDVHTFGDVATTHDALSRLTAAGTPVVLALVALGTDDPDGLEVLEHLPVDRTCVRVALVRWGDWSTTRPIFDAIGMGAIDRWITCPGLPVDEEFHTAVTEYLEEAATRRGTRFEVVRVVGVRWDPRTQYLRDLFDRNHLPAGFYDATAPEGRAVLRAAGLADPALPVVLLHYQQVPTVLQRPTDIQIADAFGLFEPVGKDEVFDLAIIGAGPAGLGAAVYAASEGLRTIVVEQEAVGGQAGTSSLIRNYLGFPAGISGGRLAFRAYEQAWTFGARFHFMRSVTGLAADGEERRLTLSDRGTVRAATVVLATGASYKRLGVPSLDTLSGRGVFYGATVSEAPAMRGRQVYVAGGGNSAGQAAVHLARYADHVTLLVRRQGLETTMSEYLRREIASTPAITVRTRAEAVAGTGTDFLETLTLRDLDSGAEETVPGVLFVLIGAEPHSQWLAGSVARDRWGYVLTGADLTGGRGTAAPAPEDPTWPAERPPAMLETTMPGVFAVGDVRHGSVKRVASAVGEGALAVSLVHQHLARR</sequence>
<evidence type="ECO:0000313" key="5">
    <source>
        <dbReference type="EMBL" id="RPF26875.1"/>
    </source>
</evidence>
<feature type="domain" description="FAD/NAD(P)-binding" evidence="4">
    <location>
        <begin position="242"/>
        <end position="502"/>
    </location>
</feature>
<evidence type="ECO:0000313" key="6">
    <source>
        <dbReference type="Proteomes" id="UP000280726"/>
    </source>
</evidence>
<dbReference type="RefSeq" id="WP_123916034.1">
    <property type="nucleotide sequence ID" value="NZ_RKRA01000001.1"/>
</dbReference>
<dbReference type="AlphaFoldDB" id="A0A3N5A0J7"/>
<dbReference type="InterPro" id="IPR050097">
    <property type="entry name" value="Ferredoxin-NADP_redctase_2"/>
</dbReference>
<evidence type="ECO:0000256" key="1">
    <source>
        <dbReference type="ARBA" id="ARBA00022630"/>
    </source>
</evidence>
<dbReference type="GO" id="GO:0004791">
    <property type="term" value="F:thioredoxin-disulfide reductase (NADPH) activity"/>
    <property type="evidence" value="ECO:0007669"/>
    <property type="project" value="UniProtKB-EC"/>
</dbReference>
<evidence type="ECO:0000256" key="2">
    <source>
        <dbReference type="ARBA" id="ARBA00023002"/>
    </source>
</evidence>
<name>A0A3N5A0J7_9MICO</name>
<dbReference type="InterPro" id="IPR036188">
    <property type="entry name" value="FAD/NAD-bd_sf"/>
</dbReference>